<sequence length="107" mass="12153">MGPRDPPFLPWEERSRPAGDLIWVVWPITPPTTSLLLHPFSLPLLHHPFLQTSSGHGCFVGSRFGRLLPFRAFLIYHALGVDLDKGPPFGEPQYPESCAWHLMPWTI</sequence>
<accession>A0A2N9HFQ2</accession>
<gene>
    <name evidence="1" type="ORF">FSB_LOCUS38271</name>
</gene>
<name>A0A2N9HFQ2_FAGSY</name>
<dbReference type="EMBL" id="OIVN01003334">
    <property type="protein sequence ID" value="SPD10389.1"/>
    <property type="molecule type" value="Genomic_DNA"/>
</dbReference>
<organism evidence="1">
    <name type="scientific">Fagus sylvatica</name>
    <name type="common">Beechnut</name>
    <dbReference type="NCBI Taxonomy" id="28930"/>
    <lineage>
        <taxon>Eukaryota</taxon>
        <taxon>Viridiplantae</taxon>
        <taxon>Streptophyta</taxon>
        <taxon>Embryophyta</taxon>
        <taxon>Tracheophyta</taxon>
        <taxon>Spermatophyta</taxon>
        <taxon>Magnoliopsida</taxon>
        <taxon>eudicotyledons</taxon>
        <taxon>Gunneridae</taxon>
        <taxon>Pentapetalae</taxon>
        <taxon>rosids</taxon>
        <taxon>fabids</taxon>
        <taxon>Fagales</taxon>
        <taxon>Fagaceae</taxon>
        <taxon>Fagus</taxon>
    </lineage>
</organism>
<reference evidence="1" key="1">
    <citation type="submission" date="2018-02" db="EMBL/GenBank/DDBJ databases">
        <authorList>
            <person name="Cohen D.B."/>
            <person name="Kent A.D."/>
        </authorList>
    </citation>
    <scope>NUCLEOTIDE SEQUENCE</scope>
</reference>
<dbReference type="AlphaFoldDB" id="A0A2N9HFQ2"/>
<proteinExistence type="predicted"/>
<evidence type="ECO:0000313" key="1">
    <source>
        <dbReference type="EMBL" id="SPD10389.1"/>
    </source>
</evidence>
<protein>
    <submittedName>
        <fullName evidence="1">Uncharacterized protein</fullName>
    </submittedName>
</protein>